<keyword evidence="3" id="KW-1185">Reference proteome</keyword>
<sequence length="75" mass="8066">MHREATWRALAVTYAIVAGIQLYLALTMHVRWAWEIAVACAAAAGGCTIAAVRHARSAGRLPAPDPAEDRVRAEL</sequence>
<keyword evidence="1" id="KW-1133">Transmembrane helix</keyword>
<evidence type="ECO:0000313" key="2">
    <source>
        <dbReference type="EMBL" id="MCR6483031.1"/>
    </source>
</evidence>
<feature type="transmembrane region" description="Helical" evidence="1">
    <location>
        <begin position="32"/>
        <end position="52"/>
    </location>
</feature>
<comment type="caution">
    <text evidence="2">The sequence shown here is derived from an EMBL/GenBank/DDBJ whole genome shotgun (WGS) entry which is preliminary data.</text>
</comment>
<evidence type="ECO:0000256" key="1">
    <source>
        <dbReference type="SAM" id="Phobius"/>
    </source>
</evidence>
<reference evidence="2" key="1">
    <citation type="submission" date="2022-06" db="EMBL/GenBank/DDBJ databases">
        <title>Amycolatopsis iheyaensis sp. nov., a new species of the genus Amycolatopsis isolated from soil in Iheya island, Japan.</title>
        <authorList>
            <person name="Ngamcharungchit C."/>
            <person name="Kanto H."/>
            <person name="Take A."/>
            <person name="Intra B."/>
            <person name="Matsumoto A."/>
            <person name="Panbangred W."/>
            <person name="Inahashi Y."/>
        </authorList>
    </citation>
    <scope>NUCLEOTIDE SEQUENCE</scope>
    <source>
        <strain evidence="2">OK19-0408</strain>
    </source>
</reference>
<dbReference type="EMBL" id="JAMXQV010000003">
    <property type="protein sequence ID" value="MCR6483031.1"/>
    <property type="molecule type" value="Genomic_DNA"/>
</dbReference>
<keyword evidence="1" id="KW-0472">Membrane</keyword>
<gene>
    <name evidence="2" type="ORF">M8542_09390</name>
</gene>
<protein>
    <submittedName>
        <fullName evidence="2">Uncharacterized protein</fullName>
    </submittedName>
</protein>
<dbReference type="Proteomes" id="UP001144096">
    <property type="component" value="Unassembled WGS sequence"/>
</dbReference>
<keyword evidence="1" id="KW-0812">Transmembrane</keyword>
<accession>A0A9X2N643</accession>
<organism evidence="2 3">
    <name type="scientific">Amycolatopsis iheyensis</name>
    <dbReference type="NCBI Taxonomy" id="2945988"/>
    <lineage>
        <taxon>Bacteria</taxon>
        <taxon>Bacillati</taxon>
        <taxon>Actinomycetota</taxon>
        <taxon>Actinomycetes</taxon>
        <taxon>Pseudonocardiales</taxon>
        <taxon>Pseudonocardiaceae</taxon>
        <taxon>Amycolatopsis</taxon>
    </lineage>
</organism>
<proteinExistence type="predicted"/>
<name>A0A9X2N643_9PSEU</name>
<feature type="transmembrane region" description="Helical" evidence="1">
    <location>
        <begin position="7"/>
        <end position="26"/>
    </location>
</feature>
<dbReference type="AlphaFoldDB" id="A0A9X2N643"/>
<evidence type="ECO:0000313" key="3">
    <source>
        <dbReference type="Proteomes" id="UP001144096"/>
    </source>
</evidence>